<dbReference type="PANTHER" id="PTHR42879">
    <property type="entry name" value="3-OXOACYL-(ACYL-CARRIER-PROTEIN) REDUCTASE"/>
    <property type="match status" value="1"/>
</dbReference>
<keyword evidence="3" id="KW-1185">Reference proteome</keyword>
<dbReference type="RefSeq" id="WP_254742870.1">
    <property type="nucleotide sequence ID" value="NZ_JANCLU010000011.1"/>
</dbReference>
<dbReference type="InterPro" id="IPR002347">
    <property type="entry name" value="SDR_fam"/>
</dbReference>
<dbReference type="InterPro" id="IPR050259">
    <property type="entry name" value="SDR"/>
</dbReference>
<protein>
    <submittedName>
        <fullName evidence="2">SDR family oxidoreductase</fullName>
    </submittedName>
</protein>
<dbReference type="Gene3D" id="3.40.50.720">
    <property type="entry name" value="NAD(P)-binding Rossmann-like Domain"/>
    <property type="match status" value="1"/>
</dbReference>
<dbReference type="EMBL" id="JANCLU010000011">
    <property type="protein sequence ID" value="MCP8939425.1"/>
    <property type="molecule type" value="Genomic_DNA"/>
</dbReference>
<evidence type="ECO:0000313" key="2">
    <source>
        <dbReference type="EMBL" id="MCP8939425.1"/>
    </source>
</evidence>
<dbReference type="SUPFAM" id="SSF51735">
    <property type="entry name" value="NAD(P)-binding Rossmann-fold domains"/>
    <property type="match status" value="1"/>
</dbReference>
<evidence type="ECO:0000256" key="1">
    <source>
        <dbReference type="ARBA" id="ARBA00006484"/>
    </source>
</evidence>
<comment type="similarity">
    <text evidence="1">Belongs to the short-chain dehydrogenases/reductases (SDR) family.</text>
</comment>
<dbReference type="PANTHER" id="PTHR42879:SF2">
    <property type="entry name" value="3-OXOACYL-[ACYL-CARRIER-PROTEIN] REDUCTASE FABG"/>
    <property type="match status" value="1"/>
</dbReference>
<dbReference type="PRINTS" id="PR00081">
    <property type="entry name" value="GDHRDH"/>
</dbReference>
<organism evidence="2 3">
    <name type="scientific">Alsobacter ponti</name>
    <dbReference type="NCBI Taxonomy" id="2962936"/>
    <lineage>
        <taxon>Bacteria</taxon>
        <taxon>Pseudomonadati</taxon>
        <taxon>Pseudomonadota</taxon>
        <taxon>Alphaproteobacteria</taxon>
        <taxon>Hyphomicrobiales</taxon>
        <taxon>Alsobacteraceae</taxon>
        <taxon>Alsobacter</taxon>
    </lineage>
</organism>
<evidence type="ECO:0000313" key="3">
    <source>
        <dbReference type="Proteomes" id="UP001205890"/>
    </source>
</evidence>
<proteinExistence type="inferred from homology"/>
<gene>
    <name evidence="2" type="ORF">NK718_12945</name>
</gene>
<reference evidence="2 3" key="1">
    <citation type="submission" date="2022-07" db="EMBL/GenBank/DDBJ databases">
        <authorList>
            <person name="Li W.-J."/>
            <person name="Deng Q.-Q."/>
        </authorList>
    </citation>
    <scope>NUCLEOTIDE SEQUENCE [LARGE SCALE GENOMIC DNA]</scope>
    <source>
        <strain evidence="2 3">SYSU M60028</strain>
    </source>
</reference>
<sequence length="248" mass="25862">MDIRFTGRRALVTGAAHGIGRGIAEALARDGAEVVGVDILAGELAALEGAQSGRIRGVPADLTSKDQVSRLVAEHGPFDILVHSAGGVCGQVGRPLEEIPEQDWHAILAINMTAAFLLAQAVTPGMKAKGYGRMVMISSGAGLGVSLTGIQAYAAAKAGEIGLTRQLAHELGQYGITVNSVAPGFVRSNPTTERQWESYGEDGQRQLLSRIATRRLGKVDDIANAVAFLVSEQAGWITGQTLPVDGGK</sequence>
<dbReference type="PRINTS" id="PR00080">
    <property type="entry name" value="SDRFAMILY"/>
</dbReference>
<accession>A0ABT1LFC1</accession>
<dbReference type="Proteomes" id="UP001205890">
    <property type="component" value="Unassembled WGS sequence"/>
</dbReference>
<dbReference type="InterPro" id="IPR036291">
    <property type="entry name" value="NAD(P)-bd_dom_sf"/>
</dbReference>
<comment type="caution">
    <text evidence="2">The sequence shown here is derived from an EMBL/GenBank/DDBJ whole genome shotgun (WGS) entry which is preliminary data.</text>
</comment>
<name>A0ABT1LFC1_9HYPH</name>
<dbReference type="Pfam" id="PF13561">
    <property type="entry name" value="adh_short_C2"/>
    <property type="match status" value="1"/>
</dbReference>
<dbReference type="CDD" id="cd05233">
    <property type="entry name" value="SDR_c"/>
    <property type="match status" value="1"/>
</dbReference>